<keyword evidence="2" id="KW-1185">Reference proteome</keyword>
<gene>
    <name evidence="1" type="ORF">LARSCL_LOCUS17271</name>
</gene>
<organism evidence="1 2">
    <name type="scientific">Larinioides sclopetarius</name>
    <dbReference type="NCBI Taxonomy" id="280406"/>
    <lineage>
        <taxon>Eukaryota</taxon>
        <taxon>Metazoa</taxon>
        <taxon>Ecdysozoa</taxon>
        <taxon>Arthropoda</taxon>
        <taxon>Chelicerata</taxon>
        <taxon>Arachnida</taxon>
        <taxon>Araneae</taxon>
        <taxon>Araneomorphae</taxon>
        <taxon>Entelegynae</taxon>
        <taxon>Araneoidea</taxon>
        <taxon>Araneidae</taxon>
        <taxon>Larinioides</taxon>
    </lineage>
</organism>
<sequence length="89" mass="10076">STTLFQSDCFHIFHRRGIGRGSPRIWAPRSTDLNQGVPVGKREKNHATLDSLNNGLQSRPRKLHQLYSSMFVGPQWNDGSCATYVRGTY</sequence>
<name>A0AAV2B940_9ARAC</name>
<dbReference type="AlphaFoldDB" id="A0AAV2B940"/>
<evidence type="ECO:0000313" key="2">
    <source>
        <dbReference type="Proteomes" id="UP001497382"/>
    </source>
</evidence>
<protein>
    <submittedName>
        <fullName evidence="1">Uncharacterized protein</fullName>
    </submittedName>
</protein>
<comment type="caution">
    <text evidence="1">The sequence shown here is derived from an EMBL/GenBank/DDBJ whole genome shotgun (WGS) entry which is preliminary data.</text>
</comment>
<proteinExistence type="predicted"/>
<evidence type="ECO:0000313" key="1">
    <source>
        <dbReference type="EMBL" id="CAL1291753.1"/>
    </source>
</evidence>
<accession>A0AAV2B940</accession>
<dbReference type="EMBL" id="CAXIEN010000292">
    <property type="protein sequence ID" value="CAL1291753.1"/>
    <property type="molecule type" value="Genomic_DNA"/>
</dbReference>
<dbReference type="Proteomes" id="UP001497382">
    <property type="component" value="Unassembled WGS sequence"/>
</dbReference>
<feature type="non-terminal residue" evidence="1">
    <location>
        <position position="1"/>
    </location>
</feature>
<reference evidence="1 2" key="1">
    <citation type="submission" date="2024-04" db="EMBL/GenBank/DDBJ databases">
        <authorList>
            <person name="Rising A."/>
            <person name="Reimegard J."/>
            <person name="Sonavane S."/>
            <person name="Akerstrom W."/>
            <person name="Nylinder S."/>
            <person name="Hedman E."/>
            <person name="Kallberg Y."/>
        </authorList>
    </citation>
    <scope>NUCLEOTIDE SEQUENCE [LARGE SCALE GENOMIC DNA]</scope>
</reference>